<name>A0A975A1Y1_9BACT</name>
<evidence type="ECO:0000256" key="2">
    <source>
        <dbReference type="ARBA" id="ARBA00022516"/>
    </source>
</evidence>
<evidence type="ECO:0000256" key="1">
    <source>
        <dbReference type="ARBA" id="ARBA00022475"/>
    </source>
</evidence>
<evidence type="ECO:0000256" key="8">
    <source>
        <dbReference type="ARBA" id="ARBA00023209"/>
    </source>
</evidence>
<keyword evidence="5 10" id="KW-1133">Transmembrane helix</keyword>
<comment type="subunit">
    <text evidence="10">Probably interacts with PlsX.</text>
</comment>
<feature type="transmembrane region" description="Helical" evidence="10">
    <location>
        <begin position="55"/>
        <end position="78"/>
    </location>
</feature>
<keyword evidence="1 10" id="KW-1003">Cell membrane</keyword>
<evidence type="ECO:0000256" key="6">
    <source>
        <dbReference type="ARBA" id="ARBA00023098"/>
    </source>
</evidence>
<evidence type="ECO:0000256" key="4">
    <source>
        <dbReference type="ARBA" id="ARBA00022692"/>
    </source>
</evidence>
<feature type="transmembrane region" description="Helical" evidence="10">
    <location>
        <begin position="90"/>
        <end position="111"/>
    </location>
</feature>
<dbReference type="GO" id="GO:0005886">
    <property type="term" value="C:plasma membrane"/>
    <property type="evidence" value="ECO:0007669"/>
    <property type="project" value="UniProtKB-SubCell"/>
</dbReference>
<dbReference type="Proteomes" id="UP000662783">
    <property type="component" value="Chromosome"/>
</dbReference>
<keyword evidence="8 10" id="KW-0594">Phospholipid biosynthesis</keyword>
<dbReference type="GO" id="GO:0008654">
    <property type="term" value="P:phospholipid biosynthetic process"/>
    <property type="evidence" value="ECO:0007669"/>
    <property type="project" value="UniProtKB-UniRule"/>
</dbReference>
<keyword evidence="3 10" id="KW-0808">Transferase</keyword>
<dbReference type="EMBL" id="CP070608">
    <property type="protein sequence ID" value="QSE97962.1"/>
    <property type="molecule type" value="Genomic_DNA"/>
</dbReference>
<dbReference type="GO" id="GO:0043772">
    <property type="term" value="F:acyl-phosphate glycerol-3-phosphate acyltransferase activity"/>
    <property type="evidence" value="ECO:0007669"/>
    <property type="project" value="UniProtKB-UniRule"/>
</dbReference>
<evidence type="ECO:0000313" key="11">
    <source>
        <dbReference type="EMBL" id="QSE97962.1"/>
    </source>
</evidence>
<sequence length="216" mass="23739">MIIAPLIIAVILAYLLGSIPTAVWLGRSMYGIDVREHGSGNSGATNTFRVLGKRAGIIVMLADIIKGMVATSIAILLFRLNFIEEQNLVTAKLILGVVAVKGHIFSAFLNFKGGKGVATLLGMMIAIHYEVALLCIVVFIITLLISKYVSLASIISALAFPTFLLFIPRFQTNEPLLIIFGFFLFIVIVWTHNKNIKRIADGEENKTYIIKSQKKD</sequence>
<organism evidence="11 12">
    <name type="scientific">Fulvivirga lutea</name>
    <dbReference type="NCBI Taxonomy" id="2810512"/>
    <lineage>
        <taxon>Bacteria</taxon>
        <taxon>Pseudomonadati</taxon>
        <taxon>Bacteroidota</taxon>
        <taxon>Cytophagia</taxon>
        <taxon>Cytophagales</taxon>
        <taxon>Fulvivirgaceae</taxon>
        <taxon>Fulvivirga</taxon>
    </lineage>
</organism>
<feature type="transmembrane region" description="Helical" evidence="10">
    <location>
        <begin position="117"/>
        <end position="141"/>
    </location>
</feature>
<proteinExistence type="inferred from homology"/>
<evidence type="ECO:0000256" key="7">
    <source>
        <dbReference type="ARBA" id="ARBA00023136"/>
    </source>
</evidence>
<keyword evidence="7 10" id="KW-0472">Membrane</keyword>
<dbReference type="SMART" id="SM01207">
    <property type="entry name" value="G3P_acyltransf"/>
    <property type="match status" value="1"/>
</dbReference>
<dbReference type="InterPro" id="IPR003811">
    <property type="entry name" value="G3P_acylTferase_PlsY"/>
</dbReference>
<evidence type="ECO:0000256" key="10">
    <source>
        <dbReference type="HAMAP-Rule" id="MF_01043"/>
    </source>
</evidence>
<comment type="similarity">
    <text evidence="10">Belongs to the PlsY family.</text>
</comment>
<dbReference type="PANTHER" id="PTHR30309">
    <property type="entry name" value="INNER MEMBRANE PROTEIN YGIH"/>
    <property type="match status" value="1"/>
</dbReference>
<evidence type="ECO:0000313" key="12">
    <source>
        <dbReference type="Proteomes" id="UP000662783"/>
    </source>
</evidence>
<comment type="catalytic activity">
    <reaction evidence="10">
        <text>an acyl phosphate + sn-glycerol 3-phosphate = a 1-acyl-sn-glycero-3-phosphate + phosphate</text>
        <dbReference type="Rhea" id="RHEA:34075"/>
        <dbReference type="ChEBI" id="CHEBI:43474"/>
        <dbReference type="ChEBI" id="CHEBI:57597"/>
        <dbReference type="ChEBI" id="CHEBI:57970"/>
        <dbReference type="ChEBI" id="CHEBI:59918"/>
        <dbReference type="EC" id="2.3.1.275"/>
    </reaction>
</comment>
<dbReference type="HAMAP" id="MF_01043">
    <property type="entry name" value="PlsY"/>
    <property type="match status" value="1"/>
</dbReference>
<comment type="subcellular location">
    <subcellularLocation>
        <location evidence="10">Cell membrane</location>
        <topology evidence="10">Multi-pass membrane protein</topology>
    </subcellularLocation>
</comment>
<dbReference type="NCBIfam" id="TIGR00023">
    <property type="entry name" value="glycerol-3-phosphate 1-O-acyltransferase PlsY"/>
    <property type="match status" value="1"/>
</dbReference>
<dbReference type="Pfam" id="PF02660">
    <property type="entry name" value="G3P_acyltransf"/>
    <property type="match status" value="1"/>
</dbReference>
<keyword evidence="11" id="KW-0012">Acyltransferase</keyword>
<dbReference type="EC" id="2.3.1.275" evidence="10"/>
<comment type="pathway">
    <text evidence="10">Lipid metabolism; phospholipid metabolism.</text>
</comment>
<dbReference type="AlphaFoldDB" id="A0A975A1Y1"/>
<evidence type="ECO:0000256" key="3">
    <source>
        <dbReference type="ARBA" id="ARBA00022679"/>
    </source>
</evidence>
<dbReference type="KEGG" id="fuv:JR347_02445"/>
<feature type="transmembrane region" description="Helical" evidence="10">
    <location>
        <begin position="148"/>
        <end position="170"/>
    </location>
</feature>
<evidence type="ECO:0000256" key="9">
    <source>
        <dbReference type="ARBA" id="ARBA00023264"/>
    </source>
</evidence>
<gene>
    <name evidence="10 11" type="primary">plsY</name>
    <name evidence="11" type="ORF">JR347_02445</name>
</gene>
<keyword evidence="9 10" id="KW-1208">Phospholipid metabolism</keyword>
<dbReference type="RefSeq" id="WP_205722470.1">
    <property type="nucleotide sequence ID" value="NZ_CP070608.1"/>
</dbReference>
<feature type="transmembrane region" description="Helical" evidence="10">
    <location>
        <begin position="176"/>
        <end position="193"/>
    </location>
</feature>
<accession>A0A975A1Y1</accession>
<reference evidence="11" key="1">
    <citation type="submission" date="2021-02" db="EMBL/GenBank/DDBJ databases">
        <title>Fulvivirga sp. S481 isolated from sea water.</title>
        <authorList>
            <person name="Bae S.S."/>
            <person name="Baek K."/>
        </authorList>
    </citation>
    <scope>NUCLEOTIDE SEQUENCE</scope>
    <source>
        <strain evidence="11">S481</strain>
    </source>
</reference>
<keyword evidence="4 10" id="KW-0812">Transmembrane</keyword>
<comment type="function">
    <text evidence="10">Catalyzes the transfer of an acyl group from acyl-phosphate (acyl-PO(4)) to glycerol-3-phosphate (G3P) to form lysophosphatidic acid (LPA). This enzyme utilizes acyl-phosphate as fatty acyl donor, but not acyl-CoA or acyl-ACP.</text>
</comment>
<keyword evidence="12" id="KW-1185">Reference proteome</keyword>
<evidence type="ECO:0000256" key="5">
    <source>
        <dbReference type="ARBA" id="ARBA00022989"/>
    </source>
</evidence>
<dbReference type="PANTHER" id="PTHR30309:SF0">
    <property type="entry name" value="GLYCEROL-3-PHOSPHATE ACYLTRANSFERASE-RELATED"/>
    <property type="match status" value="1"/>
</dbReference>
<keyword evidence="6 10" id="KW-0443">Lipid metabolism</keyword>
<keyword evidence="2 10" id="KW-0444">Lipid biosynthesis</keyword>
<protein>
    <recommendedName>
        <fullName evidence="10">Glycerol-3-phosphate acyltransferase</fullName>
    </recommendedName>
    <alternativeName>
        <fullName evidence="10">Acyl-PO4 G3P acyltransferase</fullName>
    </alternativeName>
    <alternativeName>
        <fullName evidence="10">Acyl-phosphate--glycerol-3-phosphate acyltransferase</fullName>
    </alternativeName>
    <alternativeName>
        <fullName evidence="10">G3P acyltransferase</fullName>
        <shortName evidence="10">GPAT</shortName>
        <ecNumber evidence="10">2.3.1.275</ecNumber>
    </alternativeName>
    <alternativeName>
        <fullName evidence="10">Lysophosphatidic acid synthase</fullName>
        <shortName evidence="10">LPA synthase</shortName>
    </alternativeName>
</protein>